<protein>
    <recommendedName>
        <fullName evidence="2">Reverse transcriptase domain-containing protein</fullName>
    </recommendedName>
</protein>
<dbReference type="SUPFAM" id="SSF56672">
    <property type="entry name" value="DNA/RNA polymerases"/>
    <property type="match status" value="1"/>
</dbReference>
<evidence type="ECO:0000256" key="1">
    <source>
        <dbReference type="SAM" id="MobiDB-lite"/>
    </source>
</evidence>
<feature type="domain" description="Reverse transcriptase" evidence="2">
    <location>
        <begin position="455"/>
        <end position="693"/>
    </location>
</feature>
<dbReference type="Proteomes" id="UP000663838">
    <property type="component" value="Unassembled WGS sequence"/>
</dbReference>
<reference evidence="3" key="1">
    <citation type="submission" date="2021-02" db="EMBL/GenBank/DDBJ databases">
        <authorList>
            <person name="Nowell W R."/>
        </authorList>
    </citation>
    <scope>NUCLEOTIDE SEQUENCE</scope>
</reference>
<dbReference type="GO" id="GO:0003824">
    <property type="term" value="F:catalytic activity"/>
    <property type="evidence" value="ECO:0007669"/>
    <property type="project" value="InterPro"/>
</dbReference>
<sequence length="693" mass="78923">MNDFNKKPYRLVRRPGEQGPRPLPSDQGKVEKLATGKNSCTTQNTQKLKPAKNTLTVGTWNVQTLWTVGKLELLRNEMKRFRYHIIGISEVRWTGKGETPNGDFIWSGEESSHMRGVGFLLSTQAKKALIGYNPISSRIISARFDVAPFKISVIHVYAPTSSSSEEDIEAFYNDIEQALAKTDKKDVLILAGDWNAKIGNDNTDWKSVMGKYGYGDRNERGERLLEFATVHDLYVCNTKFQHKPNRKWTWASPDGIHKNMIDLILIQRRWKTSVTNCRTIQSADISSDHSIVLCNINLKLKKPHNKPLKCCRVDVNQLRDEKIKQSYSAALMKQMKDIEPTCSLEEHAKKNRTGNQNYNREGTMLQTNDDIKRRWTQYCSSLYKNPGGEDGMVKELKDISPPENEDPHDILYSEVQATINSLKRNKNPGSDVVAVEMLQAGGEPLSRQIHKFCNKAWHKGTTPEEWGKSILVPIPKKGDLSNCSNYRTISLINHTGKVLLIVLVNRLKTHLDPYLSEEQAGFRKDRSTVHQILTLRLLAEKAKRQGKKIYSCFIDFQKAFDTIKHKIIWAMLKSYGVDAKMITLLQKIYEKSQSAVRIGRDNGEWFRTDVGTRQGDPLSPLLFIAYLERVMDQVRQNTCGINISGILINNLRFADDIDLIDEDVSSLQRQLELTKTAAEQAGLILNINKTKTM</sequence>
<organism evidence="3 4">
    <name type="scientific">Rotaria socialis</name>
    <dbReference type="NCBI Taxonomy" id="392032"/>
    <lineage>
        <taxon>Eukaryota</taxon>
        <taxon>Metazoa</taxon>
        <taxon>Spiralia</taxon>
        <taxon>Gnathifera</taxon>
        <taxon>Rotifera</taxon>
        <taxon>Eurotatoria</taxon>
        <taxon>Bdelloidea</taxon>
        <taxon>Philodinida</taxon>
        <taxon>Philodinidae</taxon>
        <taxon>Rotaria</taxon>
    </lineage>
</organism>
<comment type="caution">
    <text evidence="3">The sequence shown here is derived from an EMBL/GenBank/DDBJ whole genome shotgun (WGS) entry which is preliminary data.</text>
</comment>
<evidence type="ECO:0000259" key="2">
    <source>
        <dbReference type="PROSITE" id="PS50878"/>
    </source>
</evidence>
<dbReference type="Gene3D" id="3.60.10.10">
    <property type="entry name" value="Endonuclease/exonuclease/phosphatase"/>
    <property type="match status" value="1"/>
</dbReference>
<feature type="non-terminal residue" evidence="3">
    <location>
        <position position="1"/>
    </location>
</feature>
<gene>
    <name evidence="3" type="ORF">TOA249_LOCUS31117</name>
</gene>
<proteinExistence type="predicted"/>
<dbReference type="PANTHER" id="PTHR47027">
    <property type="entry name" value="REVERSE TRANSCRIPTASE DOMAIN-CONTAINING PROTEIN"/>
    <property type="match status" value="1"/>
</dbReference>
<dbReference type="PROSITE" id="PS50878">
    <property type="entry name" value="RT_POL"/>
    <property type="match status" value="1"/>
</dbReference>
<feature type="region of interest" description="Disordered" evidence="1">
    <location>
        <begin position="1"/>
        <end position="29"/>
    </location>
</feature>
<evidence type="ECO:0000313" key="4">
    <source>
        <dbReference type="Proteomes" id="UP000663838"/>
    </source>
</evidence>
<dbReference type="PANTHER" id="PTHR47027:SF20">
    <property type="entry name" value="REVERSE TRANSCRIPTASE-LIKE PROTEIN WITH RNA-DIRECTED DNA POLYMERASE DOMAIN"/>
    <property type="match status" value="1"/>
</dbReference>
<dbReference type="CDD" id="cd09076">
    <property type="entry name" value="L1-EN"/>
    <property type="match status" value="1"/>
</dbReference>
<dbReference type="InterPro" id="IPR000477">
    <property type="entry name" value="RT_dom"/>
</dbReference>
<dbReference type="InterPro" id="IPR036691">
    <property type="entry name" value="Endo/exonu/phosph_ase_sf"/>
</dbReference>
<dbReference type="SUPFAM" id="SSF56219">
    <property type="entry name" value="DNase I-like"/>
    <property type="match status" value="1"/>
</dbReference>
<dbReference type="AlphaFoldDB" id="A0A821VG97"/>
<dbReference type="CDD" id="cd01650">
    <property type="entry name" value="RT_nLTR_like"/>
    <property type="match status" value="1"/>
</dbReference>
<evidence type="ECO:0000313" key="3">
    <source>
        <dbReference type="EMBL" id="CAF4907114.1"/>
    </source>
</evidence>
<name>A0A821VG97_9BILA</name>
<dbReference type="InterPro" id="IPR005135">
    <property type="entry name" value="Endo/exonuclease/phosphatase"/>
</dbReference>
<dbReference type="Pfam" id="PF14529">
    <property type="entry name" value="Exo_endo_phos_2"/>
    <property type="match status" value="1"/>
</dbReference>
<dbReference type="EMBL" id="CAJOBS010005954">
    <property type="protein sequence ID" value="CAF4907114.1"/>
    <property type="molecule type" value="Genomic_DNA"/>
</dbReference>
<accession>A0A821VG97</accession>
<dbReference type="InterPro" id="IPR043502">
    <property type="entry name" value="DNA/RNA_pol_sf"/>
</dbReference>
<dbReference type="Pfam" id="PF00078">
    <property type="entry name" value="RVT_1"/>
    <property type="match status" value="1"/>
</dbReference>